<sequence length="284" mass="30827">MAEIGRKWQSLSLRSVGMLGFGFVLASVLASTEQSLMMPETPKNDGDDSESDFLLKVVNFLWQPKLSTYEHVWPAMKFSWKIIVGTIVGFLGAAFGSVGGVGGGGIFVPMLTLIIRFDAKSSTAISKCMIMGVAGSTVYYNLKLRHPTLDMPIIDYDLAMLFQPMLMLGISIGVAFNVIFADWMVTVLLIILFLGTGSKEVEYKPLPSGPSNGDQNETKAPDQVVSSVTISGPNSPECLLEGTRPSCFCLGCIPCTANFQKLYNNLFNRILGFELTAGTAYNET</sequence>
<dbReference type="PANTHER" id="PTHR14255:SF1">
    <property type="entry name" value="SULFITE EXPORTER TAUE_SAFE FAMILY PROTEIN 3"/>
    <property type="match status" value="1"/>
</dbReference>
<dbReference type="AlphaFoldDB" id="A0A3S3RAJ7"/>
<keyword evidence="5 7" id="KW-0472">Membrane</keyword>
<evidence type="ECO:0000256" key="4">
    <source>
        <dbReference type="ARBA" id="ARBA00022989"/>
    </source>
</evidence>
<gene>
    <name evidence="8" type="ORF">CKAN_02635100</name>
</gene>
<dbReference type="GO" id="GO:0031464">
    <property type="term" value="C:Cul4A-RING E3 ubiquitin ligase complex"/>
    <property type="evidence" value="ECO:0007669"/>
    <property type="project" value="TreeGrafter"/>
</dbReference>
<comment type="caution">
    <text evidence="8">The sequence shown here is derived from an EMBL/GenBank/DDBJ whole genome shotgun (WGS) entry which is preliminary data.</text>
</comment>
<keyword evidence="4 7" id="KW-1133">Transmembrane helix</keyword>
<feature type="transmembrane region" description="Helical" evidence="7">
    <location>
        <begin position="124"/>
        <end position="142"/>
    </location>
</feature>
<feature type="transmembrane region" description="Helical" evidence="7">
    <location>
        <begin position="12"/>
        <end position="30"/>
    </location>
</feature>
<organism evidence="8 9">
    <name type="scientific">Cinnamomum micranthum f. kanehirae</name>
    <dbReference type="NCBI Taxonomy" id="337451"/>
    <lineage>
        <taxon>Eukaryota</taxon>
        <taxon>Viridiplantae</taxon>
        <taxon>Streptophyta</taxon>
        <taxon>Embryophyta</taxon>
        <taxon>Tracheophyta</taxon>
        <taxon>Spermatophyta</taxon>
        <taxon>Magnoliopsida</taxon>
        <taxon>Magnoliidae</taxon>
        <taxon>Laurales</taxon>
        <taxon>Lauraceae</taxon>
        <taxon>Cinnamomum</taxon>
    </lineage>
</organism>
<comment type="subcellular location">
    <subcellularLocation>
        <location evidence="1">Membrane</location>
        <topology evidence="1">Multi-pass membrane protein</topology>
    </subcellularLocation>
</comment>
<feature type="transmembrane region" description="Helical" evidence="7">
    <location>
        <begin position="162"/>
        <end position="194"/>
    </location>
</feature>
<keyword evidence="9" id="KW-1185">Reference proteome</keyword>
<dbReference type="PANTHER" id="PTHR14255">
    <property type="entry name" value="CEREBLON"/>
    <property type="match status" value="1"/>
</dbReference>
<proteinExistence type="inferred from homology"/>
<evidence type="ECO:0000256" key="3">
    <source>
        <dbReference type="ARBA" id="ARBA00022692"/>
    </source>
</evidence>
<dbReference type="GO" id="GO:0016567">
    <property type="term" value="P:protein ubiquitination"/>
    <property type="evidence" value="ECO:0007669"/>
    <property type="project" value="TreeGrafter"/>
</dbReference>
<name>A0A3S3RAJ7_9MAGN</name>
<evidence type="ECO:0000256" key="7">
    <source>
        <dbReference type="SAM" id="Phobius"/>
    </source>
</evidence>
<keyword evidence="3 7" id="KW-0812">Transmembrane</keyword>
<evidence type="ECO:0000313" key="9">
    <source>
        <dbReference type="Proteomes" id="UP000283530"/>
    </source>
</evidence>
<reference evidence="8 9" key="1">
    <citation type="journal article" date="2019" name="Nat. Plants">
        <title>Stout camphor tree genome fills gaps in understanding of flowering plant genome evolution.</title>
        <authorList>
            <person name="Chaw S.M."/>
            <person name="Liu Y.C."/>
            <person name="Wu Y.W."/>
            <person name="Wang H.Y."/>
            <person name="Lin C.I."/>
            <person name="Wu C.S."/>
            <person name="Ke H.M."/>
            <person name="Chang L.Y."/>
            <person name="Hsu C.Y."/>
            <person name="Yang H.T."/>
            <person name="Sudianto E."/>
            <person name="Hsu M.H."/>
            <person name="Wu K.P."/>
            <person name="Wang L.N."/>
            <person name="Leebens-Mack J.H."/>
            <person name="Tsai I.J."/>
        </authorList>
    </citation>
    <scope>NUCLEOTIDE SEQUENCE [LARGE SCALE GENOMIC DNA]</scope>
    <source>
        <strain evidence="9">cv. Chaw 1501</strain>
        <tissue evidence="8">Young leaves</tissue>
    </source>
</reference>
<dbReference type="Proteomes" id="UP000283530">
    <property type="component" value="Unassembled WGS sequence"/>
</dbReference>
<evidence type="ECO:0000256" key="1">
    <source>
        <dbReference type="ARBA" id="ARBA00004141"/>
    </source>
</evidence>
<protein>
    <submittedName>
        <fullName evidence="8">Transmembrane protein TauE like</fullName>
    </submittedName>
</protein>
<accession>A0A3S3RAJ7</accession>
<dbReference type="Pfam" id="PF01925">
    <property type="entry name" value="TauE"/>
    <property type="match status" value="1"/>
</dbReference>
<feature type="region of interest" description="Disordered" evidence="6">
    <location>
        <begin position="205"/>
        <end position="227"/>
    </location>
</feature>
<evidence type="ECO:0000256" key="2">
    <source>
        <dbReference type="ARBA" id="ARBA00009142"/>
    </source>
</evidence>
<comment type="similarity">
    <text evidence="2">Belongs to the 4-toluene sulfonate uptake permease (TSUP) (TC 2.A.102) family.</text>
</comment>
<feature type="transmembrane region" description="Helical" evidence="7">
    <location>
        <begin position="82"/>
        <end position="112"/>
    </location>
</feature>
<dbReference type="OrthoDB" id="434519at2759"/>
<dbReference type="EMBL" id="QPKB01000012">
    <property type="protein sequence ID" value="RWR96946.1"/>
    <property type="molecule type" value="Genomic_DNA"/>
</dbReference>
<evidence type="ECO:0000256" key="6">
    <source>
        <dbReference type="SAM" id="MobiDB-lite"/>
    </source>
</evidence>
<evidence type="ECO:0000313" key="8">
    <source>
        <dbReference type="EMBL" id="RWR96946.1"/>
    </source>
</evidence>
<evidence type="ECO:0000256" key="5">
    <source>
        <dbReference type="ARBA" id="ARBA00023136"/>
    </source>
</evidence>
<dbReference type="GO" id="GO:0016020">
    <property type="term" value="C:membrane"/>
    <property type="evidence" value="ECO:0007669"/>
    <property type="project" value="UniProtKB-SubCell"/>
</dbReference>
<dbReference type="InterPro" id="IPR002781">
    <property type="entry name" value="TM_pro_TauE-like"/>
</dbReference>